<evidence type="ECO:0000313" key="1">
    <source>
        <dbReference type="EMBL" id="GAT68931.1"/>
    </source>
</evidence>
<keyword evidence="2" id="KW-1185">Reference proteome</keyword>
<proteinExistence type="predicted"/>
<name>A0A171DJB8_9ACTN</name>
<dbReference type="Proteomes" id="UP000077701">
    <property type="component" value="Unassembled WGS sequence"/>
</dbReference>
<sequence>MPEPGQSITGTCKSCGRYGVVYEPPGIPADAQASTAAFLQWLKEAIADRVGRFGEPLFVGYRAEADVALLGWHQPVEIVRTTGRWRAPEAAQECRECGSRGGPYPCRTLRMVAAPYRFDFPGHRREWLP</sequence>
<protein>
    <submittedName>
        <fullName evidence="1">Uncharacterized protein</fullName>
    </submittedName>
</protein>
<comment type="caution">
    <text evidence="1">The sequence shown here is derived from an EMBL/GenBank/DDBJ whole genome shotgun (WGS) entry which is preliminary data.</text>
</comment>
<gene>
    <name evidence="1" type="ORF">PS9374_04596</name>
</gene>
<dbReference type="STRING" id="161355.PS9374_04596"/>
<accession>A0A171DJB8</accession>
<reference evidence="2" key="2">
    <citation type="submission" date="2016-04" db="EMBL/GenBank/DDBJ databases">
        <title>Planomonospora sphaerica JCM9374 whole genome shotgun sequence.</title>
        <authorList>
            <person name="Suzuki T."/>
            <person name="Dohra H."/>
            <person name="Kodani S."/>
        </authorList>
    </citation>
    <scope>NUCLEOTIDE SEQUENCE [LARGE SCALE GENOMIC DNA]</scope>
    <source>
        <strain evidence="2">JCM 9374</strain>
    </source>
</reference>
<evidence type="ECO:0000313" key="2">
    <source>
        <dbReference type="Proteomes" id="UP000077701"/>
    </source>
</evidence>
<organism evidence="1 2">
    <name type="scientific">Planomonospora sphaerica</name>
    <dbReference type="NCBI Taxonomy" id="161355"/>
    <lineage>
        <taxon>Bacteria</taxon>
        <taxon>Bacillati</taxon>
        <taxon>Actinomycetota</taxon>
        <taxon>Actinomycetes</taxon>
        <taxon>Streptosporangiales</taxon>
        <taxon>Streptosporangiaceae</taxon>
        <taxon>Planomonospora</taxon>
    </lineage>
</organism>
<dbReference type="EMBL" id="BDCX01000011">
    <property type="protein sequence ID" value="GAT68931.1"/>
    <property type="molecule type" value="Genomic_DNA"/>
</dbReference>
<reference evidence="1 2" key="1">
    <citation type="journal article" date="2016" name="Genome Announc.">
        <title>Draft Genome Sequence of Planomonospora sphaerica JCM9374, a Rare Actinomycete.</title>
        <authorList>
            <person name="Dohra H."/>
            <person name="Suzuki T."/>
            <person name="Inoue Y."/>
            <person name="Kodani S."/>
        </authorList>
    </citation>
    <scope>NUCLEOTIDE SEQUENCE [LARGE SCALE GENOMIC DNA]</scope>
    <source>
        <strain evidence="1 2">JCM 9374</strain>
    </source>
</reference>
<dbReference type="OrthoDB" id="4290974at2"/>
<dbReference type="AlphaFoldDB" id="A0A171DJB8"/>